<protein>
    <recommendedName>
        <fullName evidence="2">DUF6745 domain-containing protein</fullName>
    </recommendedName>
</protein>
<evidence type="ECO:0000313" key="4">
    <source>
        <dbReference type="Proteomes" id="UP001144280"/>
    </source>
</evidence>
<dbReference type="Pfam" id="PF20530">
    <property type="entry name" value="DUF6745"/>
    <property type="match status" value="1"/>
</dbReference>
<sequence length="215" mass="22487">MRRSPAQPSTVAAGHPSRPVTNPRGDRPPGPSRATATPGARRRFPVQPFDDPDGLLAAASWLVGHDGARLPADQATLARAFAAAGRVGWWWPHTRFVVVSGPPVELHIELVRSPDTGGLPSGGYRLHRDDGPAVRWADGYAVHYLHGTEVLAALVEGGDVAAIHRRPTVRSAAPRSSGSAGPPTSNGHAGGWSPARPTPATTRTGWSSTKTRAGG</sequence>
<reference evidence="3" key="1">
    <citation type="submission" date="2022-12" db="EMBL/GenBank/DDBJ databases">
        <title>New Phytohabitans aurantiacus sp. RD004123 nov., an actinomycete isolated from soil.</title>
        <authorList>
            <person name="Triningsih D.W."/>
            <person name="Harunari E."/>
            <person name="Igarashi Y."/>
        </authorList>
    </citation>
    <scope>NUCLEOTIDE SEQUENCE</scope>
    <source>
        <strain evidence="3">RD004123</strain>
    </source>
</reference>
<keyword evidence="4" id="KW-1185">Reference proteome</keyword>
<name>A0ABQ5RAC2_9ACTN</name>
<organism evidence="3 4">
    <name type="scientific">Phytohabitans aurantiacus</name>
    <dbReference type="NCBI Taxonomy" id="3016789"/>
    <lineage>
        <taxon>Bacteria</taxon>
        <taxon>Bacillati</taxon>
        <taxon>Actinomycetota</taxon>
        <taxon>Actinomycetes</taxon>
        <taxon>Micromonosporales</taxon>
        <taxon>Micromonosporaceae</taxon>
    </lineage>
</organism>
<evidence type="ECO:0000259" key="2">
    <source>
        <dbReference type="Pfam" id="PF20530"/>
    </source>
</evidence>
<feature type="compositionally biased region" description="Low complexity" evidence="1">
    <location>
        <begin position="170"/>
        <end position="183"/>
    </location>
</feature>
<feature type="compositionally biased region" description="Polar residues" evidence="1">
    <location>
        <begin position="1"/>
        <end position="10"/>
    </location>
</feature>
<gene>
    <name evidence="3" type="ORF">Pa4123_82080</name>
</gene>
<feature type="domain" description="DUF6745" evidence="2">
    <location>
        <begin position="59"/>
        <end position="155"/>
    </location>
</feature>
<dbReference type="InterPro" id="IPR046633">
    <property type="entry name" value="DUF6745"/>
</dbReference>
<evidence type="ECO:0000313" key="3">
    <source>
        <dbReference type="EMBL" id="GLI02930.1"/>
    </source>
</evidence>
<feature type="compositionally biased region" description="Low complexity" evidence="1">
    <location>
        <begin position="194"/>
        <end position="204"/>
    </location>
</feature>
<feature type="compositionally biased region" description="Polar residues" evidence="1">
    <location>
        <begin position="205"/>
        <end position="215"/>
    </location>
</feature>
<accession>A0ABQ5RAC2</accession>
<comment type="caution">
    <text evidence="3">The sequence shown here is derived from an EMBL/GenBank/DDBJ whole genome shotgun (WGS) entry which is preliminary data.</text>
</comment>
<feature type="region of interest" description="Disordered" evidence="1">
    <location>
        <begin position="1"/>
        <end position="48"/>
    </location>
</feature>
<dbReference type="RefSeq" id="WP_281904731.1">
    <property type="nucleotide sequence ID" value="NZ_BSDI01000072.1"/>
</dbReference>
<proteinExistence type="predicted"/>
<evidence type="ECO:0000256" key="1">
    <source>
        <dbReference type="SAM" id="MobiDB-lite"/>
    </source>
</evidence>
<dbReference type="Proteomes" id="UP001144280">
    <property type="component" value="Unassembled WGS sequence"/>
</dbReference>
<dbReference type="EMBL" id="BSDI01000072">
    <property type="protein sequence ID" value="GLI02930.1"/>
    <property type="molecule type" value="Genomic_DNA"/>
</dbReference>
<feature type="region of interest" description="Disordered" evidence="1">
    <location>
        <begin position="166"/>
        <end position="215"/>
    </location>
</feature>